<dbReference type="AlphaFoldDB" id="A0A2I1NCC2"/>
<dbReference type="GO" id="GO:0005524">
    <property type="term" value="F:ATP binding"/>
    <property type="evidence" value="ECO:0007669"/>
    <property type="project" value="UniProtKB-KW"/>
</dbReference>
<dbReference type="Gene3D" id="3.40.1190.10">
    <property type="entry name" value="Mur-like, catalytic domain"/>
    <property type="match status" value="1"/>
</dbReference>
<keyword evidence="4" id="KW-0547">Nucleotide-binding</keyword>
<dbReference type="EMBL" id="PKHU01000001">
    <property type="protein sequence ID" value="PKZ30034.1"/>
    <property type="molecule type" value="Genomic_DNA"/>
</dbReference>
<evidence type="ECO:0000259" key="7">
    <source>
        <dbReference type="Pfam" id="PF08245"/>
    </source>
</evidence>
<keyword evidence="2" id="KW-0436">Ligase</keyword>
<keyword evidence="3" id="KW-0479">Metal-binding</keyword>
<dbReference type="PANTHER" id="PTHR11136">
    <property type="entry name" value="FOLYLPOLYGLUTAMATE SYNTHASE-RELATED"/>
    <property type="match status" value="1"/>
</dbReference>
<dbReference type="NCBIfam" id="TIGR01499">
    <property type="entry name" value="folC"/>
    <property type="match status" value="1"/>
</dbReference>
<dbReference type="InterPro" id="IPR001645">
    <property type="entry name" value="Folylpolyglutamate_synth"/>
</dbReference>
<keyword evidence="6" id="KW-0460">Magnesium</keyword>
<evidence type="ECO:0000256" key="1">
    <source>
        <dbReference type="ARBA" id="ARBA00008276"/>
    </source>
</evidence>
<evidence type="ECO:0000256" key="6">
    <source>
        <dbReference type="ARBA" id="ARBA00022842"/>
    </source>
</evidence>
<dbReference type="GO" id="GO:0008841">
    <property type="term" value="F:dihydrofolate synthase activity"/>
    <property type="evidence" value="ECO:0007669"/>
    <property type="project" value="TreeGrafter"/>
</dbReference>
<evidence type="ECO:0000313" key="8">
    <source>
        <dbReference type="EMBL" id="PKZ30034.1"/>
    </source>
</evidence>
<keyword evidence="5" id="KW-0067">ATP-binding</keyword>
<comment type="caution">
    <text evidence="8">The sequence shown here is derived from an EMBL/GenBank/DDBJ whole genome shotgun (WGS) entry which is preliminary data.</text>
</comment>
<dbReference type="InterPro" id="IPR036565">
    <property type="entry name" value="Mur-like_cat_sf"/>
</dbReference>
<dbReference type="InterPro" id="IPR036615">
    <property type="entry name" value="Mur_ligase_C_dom_sf"/>
</dbReference>
<dbReference type="UniPathway" id="UPA00077">
    <property type="reaction ID" value="UER00157"/>
</dbReference>
<proteinExistence type="inferred from homology"/>
<evidence type="ECO:0000256" key="3">
    <source>
        <dbReference type="ARBA" id="ARBA00022723"/>
    </source>
</evidence>
<evidence type="ECO:0000256" key="4">
    <source>
        <dbReference type="ARBA" id="ARBA00022741"/>
    </source>
</evidence>
<evidence type="ECO:0000313" key="9">
    <source>
        <dbReference type="Proteomes" id="UP000234639"/>
    </source>
</evidence>
<dbReference type="GO" id="GO:0004326">
    <property type="term" value="F:tetrahydrofolylpolyglutamate synthase activity"/>
    <property type="evidence" value="ECO:0007669"/>
    <property type="project" value="InterPro"/>
</dbReference>
<dbReference type="GO" id="GO:0046872">
    <property type="term" value="F:metal ion binding"/>
    <property type="evidence" value="ECO:0007669"/>
    <property type="project" value="UniProtKB-KW"/>
</dbReference>
<evidence type="ECO:0000256" key="2">
    <source>
        <dbReference type="ARBA" id="ARBA00022598"/>
    </source>
</evidence>
<dbReference type="SUPFAM" id="SSF53244">
    <property type="entry name" value="MurD-like peptide ligases, peptide-binding domain"/>
    <property type="match status" value="1"/>
</dbReference>
<dbReference type="PANTHER" id="PTHR11136:SF0">
    <property type="entry name" value="DIHYDROFOLATE SYNTHETASE-RELATED"/>
    <property type="match status" value="1"/>
</dbReference>
<sequence>MSLETYLKNKPIFYKKIDYERMPRAFNSIKDKIILKPIIHIVGTNGKGSTGRFLTLLIESLGLKVGHYTSPHIFKFNERFYKNGDIVSDDELNVAHNKLQNLLSDEFKNSLSYFEYATLLAAILFEDCDYWVFEAGMGAEFDATNCFDKSLSLFTPIGLDHMEILGNSIEKISHTKLISMAKTAILNDDMNEISVKIAKDIALQKDSNLSFASQNLTNLEKTEIKNYIKKHALANFQISNLSLALAGAKALNLNPDLKNLKKLNLKGRLERVDENLLIDVGHNELAAQNLLKELKNQKFTLIYNAFLDKDYKSVLKTLKPIIKEVQIYDYKSSYRELATPYIKKTCDDLGIKCLDFQSLKKDENYLLFGSFMLVEEFCEHLHKYN</sequence>
<dbReference type="Pfam" id="PF08245">
    <property type="entry name" value="Mur_ligase_M"/>
    <property type="match status" value="1"/>
</dbReference>
<name>A0A2I1NCC2_9BACT</name>
<reference evidence="8 9" key="1">
    <citation type="submission" date="2017-12" db="EMBL/GenBank/DDBJ databases">
        <title>Phylogenetic diversity of female urinary microbiome.</title>
        <authorList>
            <person name="Thomas-White K."/>
            <person name="Wolfe A.J."/>
        </authorList>
    </citation>
    <scope>NUCLEOTIDE SEQUENCE [LARGE SCALE GENOMIC DNA]</scope>
    <source>
        <strain evidence="8 9">UMB0112</strain>
    </source>
</reference>
<organism evidence="8 9">
    <name type="scientific">Campylobacter ureolyticus</name>
    <dbReference type="NCBI Taxonomy" id="827"/>
    <lineage>
        <taxon>Bacteria</taxon>
        <taxon>Pseudomonadati</taxon>
        <taxon>Campylobacterota</taxon>
        <taxon>Epsilonproteobacteria</taxon>
        <taxon>Campylobacterales</taxon>
        <taxon>Campylobacteraceae</taxon>
        <taxon>Campylobacter</taxon>
    </lineage>
</organism>
<dbReference type="GO" id="GO:0005737">
    <property type="term" value="C:cytoplasm"/>
    <property type="evidence" value="ECO:0007669"/>
    <property type="project" value="TreeGrafter"/>
</dbReference>
<protein>
    <submittedName>
        <fullName evidence="8">Bifunctional folylpolyglutamate synthase/dihydrofolate synthase</fullName>
    </submittedName>
</protein>
<dbReference type="GO" id="GO:0046654">
    <property type="term" value="P:tetrahydrofolate biosynthetic process"/>
    <property type="evidence" value="ECO:0007669"/>
    <property type="project" value="UniProtKB-UniPathway"/>
</dbReference>
<feature type="domain" description="Mur ligase central" evidence="7">
    <location>
        <begin position="42"/>
        <end position="245"/>
    </location>
</feature>
<dbReference type="SUPFAM" id="SSF53623">
    <property type="entry name" value="MurD-like peptide ligases, catalytic domain"/>
    <property type="match status" value="1"/>
</dbReference>
<dbReference type="Gene3D" id="3.90.190.20">
    <property type="entry name" value="Mur ligase, C-terminal domain"/>
    <property type="match status" value="1"/>
</dbReference>
<dbReference type="InterPro" id="IPR013221">
    <property type="entry name" value="Mur_ligase_cen"/>
</dbReference>
<comment type="similarity">
    <text evidence="1">Belongs to the folylpolyglutamate synthase family.</text>
</comment>
<accession>A0A2I1NCC2</accession>
<dbReference type="RefSeq" id="WP_101636516.1">
    <property type="nucleotide sequence ID" value="NZ_PKHU01000001.1"/>
</dbReference>
<gene>
    <name evidence="8" type="ORF">CYJ41_00925</name>
</gene>
<dbReference type="Proteomes" id="UP000234639">
    <property type="component" value="Unassembled WGS sequence"/>
</dbReference>
<evidence type="ECO:0000256" key="5">
    <source>
        <dbReference type="ARBA" id="ARBA00022840"/>
    </source>
</evidence>